<dbReference type="CDD" id="cd04301">
    <property type="entry name" value="NAT_SF"/>
    <property type="match status" value="1"/>
</dbReference>
<dbReference type="GO" id="GO:0004343">
    <property type="term" value="F:glucosamine 6-phosphate N-acetyltransferase activity"/>
    <property type="evidence" value="ECO:0007669"/>
    <property type="project" value="TreeGrafter"/>
</dbReference>
<feature type="domain" description="N-acetyltransferase" evidence="1">
    <location>
        <begin position="3"/>
        <end position="155"/>
    </location>
</feature>
<evidence type="ECO:0000313" key="2">
    <source>
        <dbReference type="EMBL" id="QHT77791.1"/>
    </source>
</evidence>
<dbReference type="PROSITE" id="PS51186">
    <property type="entry name" value="GNAT"/>
    <property type="match status" value="1"/>
</dbReference>
<sequence length="226" mass="26861">MDIRINHLEKGDFQNYLDLMNQFRPVETDMTFDKFCEMYDKIFTYAEIYVARHENRIIGSITVIYEQKFIHHGAIYSHIEDVVVDKDYQSAGSKKGLKIGSRLMDYAKQKSMEKNCYKCTLVCSEELSPFYRKNQFEETGLHMTYSLISSEKPIEKHKPVHRENEWTGLTFESFQEMIKSELQHDMSADTKEMIPQKDFTNHVLEEQNREPEYYEKMFEVILNGTI</sequence>
<dbReference type="InterPro" id="IPR016181">
    <property type="entry name" value="Acyl_CoA_acyltransferase"/>
</dbReference>
<dbReference type="AlphaFoldDB" id="A0A6C0HB23"/>
<evidence type="ECO:0000259" key="1">
    <source>
        <dbReference type="PROSITE" id="PS51186"/>
    </source>
</evidence>
<proteinExistence type="predicted"/>
<dbReference type="InterPro" id="IPR000182">
    <property type="entry name" value="GNAT_dom"/>
</dbReference>
<name>A0A6C0HB23_9ZZZZ</name>
<dbReference type="Pfam" id="PF13508">
    <property type="entry name" value="Acetyltransf_7"/>
    <property type="match status" value="1"/>
</dbReference>
<dbReference type="PANTHER" id="PTHR13355:SF11">
    <property type="entry name" value="GLUCOSAMINE 6-PHOSPHATE N-ACETYLTRANSFERASE"/>
    <property type="match status" value="1"/>
</dbReference>
<accession>A0A6C0HB23</accession>
<organism evidence="2">
    <name type="scientific">viral metagenome</name>
    <dbReference type="NCBI Taxonomy" id="1070528"/>
    <lineage>
        <taxon>unclassified sequences</taxon>
        <taxon>metagenomes</taxon>
        <taxon>organismal metagenomes</taxon>
    </lineage>
</organism>
<dbReference type="PANTHER" id="PTHR13355">
    <property type="entry name" value="GLUCOSAMINE 6-PHOSPHATE N-ACETYLTRANSFERASE"/>
    <property type="match status" value="1"/>
</dbReference>
<dbReference type="EMBL" id="MN739921">
    <property type="protein sequence ID" value="QHT77791.1"/>
    <property type="molecule type" value="Genomic_DNA"/>
</dbReference>
<reference evidence="2" key="1">
    <citation type="journal article" date="2020" name="Nature">
        <title>Giant virus diversity and host interactions through global metagenomics.</title>
        <authorList>
            <person name="Schulz F."/>
            <person name="Roux S."/>
            <person name="Paez-Espino D."/>
            <person name="Jungbluth S."/>
            <person name="Walsh D.A."/>
            <person name="Denef V.J."/>
            <person name="McMahon K.D."/>
            <person name="Konstantinidis K.T."/>
            <person name="Eloe-Fadrosh E.A."/>
            <person name="Kyrpides N.C."/>
            <person name="Woyke T."/>
        </authorList>
    </citation>
    <scope>NUCLEOTIDE SEQUENCE</scope>
    <source>
        <strain evidence="2">GVMAG-M-3300023179-90</strain>
    </source>
</reference>
<dbReference type="Gene3D" id="3.40.630.30">
    <property type="match status" value="1"/>
</dbReference>
<dbReference type="InterPro" id="IPR039143">
    <property type="entry name" value="GNPNAT1-like"/>
</dbReference>
<protein>
    <recommendedName>
        <fullName evidence="1">N-acetyltransferase domain-containing protein</fullName>
    </recommendedName>
</protein>
<dbReference type="SUPFAM" id="SSF55729">
    <property type="entry name" value="Acyl-CoA N-acyltransferases (Nat)"/>
    <property type="match status" value="1"/>
</dbReference>